<evidence type="ECO:0000256" key="7">
    <source>
        <dbReference type="ARBA" id="ARBA00022927"/>
    </source>
</evidence>
<evidence type="ECO:0000256" key="8">
    <source>
        <dbReference type="ARBA" id="ARBA00022989"/>
    </source>
</evidence>
<dbReference type="PRINTS" id="PR01374">
    <property type="entry name" value="TONBPROTEIN"/>
</dbReference>
<evidence type="ECO:0000256" key="2">
    <source>
        <dbReference type="ARBA" id="ARBA00006555"/>
    </source>
</evidence>
<keyword evidence="7" id="KW-0653">Protein transport</keyword>
<dbReference type="EMBL" id="FNGS01000003">
    <property type="protein sequence ID" value="SDL86867.1"/>
    <property type="molecule type" value="Genomic_DNA"/>
</dbReference>
<comment type="similarity">
    <text evidence="2">Belongs to the TonB family.</text>
</comment>
<dbReference type="InterPro" id="IPR003538">
    <property type="entry name" value="TonB"/>
</dbReference>
<dbReference type="GO" id="GO:0031992">
    <property type="term" value="F:energy transducer activity"/>
    <property type="evidence" value="ECO:0007669"/>
    <property type="project" value="InterPro"/>
</dbReference>
<evidence type="ECO:0000256" key="3">
    <source>
        <dbReference type="ARBA" id="ARBA00022448"/>
    </source>
</evidence>
<evidence type="ECO:0000256" key="5">
    <source>
        <dbReference type="ARBA" id="ARBA00022519"/>
    </source>
</evidence>
<dbReference type="GO" id="GO:0055085">
    <property type="term" value="P:transmembrane transport"/>
    <property type="evidence" value="ECO:0007669"/>
    <property type="project" value="InterPro"/>
</dbReference>
<dbReference type="STRING" id="563176.SAMN04488090_2042"/>
<dbReference type="GO" id="GO:0015031">
    <property type="term" value="P:protein transport"/>
    <property type="evidence" value="ECO:0007669"/>
    <property type="project" value="UniProtKB-KW"/>
</dbReference>
<reference evidence="12 13" key="1">
    <citation type="submission" date="2016-10" db="EMBL/GenBank/DDBJ databases">
        <authorList>
            <person name="de Groot N.N."/>
        </authorList>
    </citation>
    <scope>NUCLEOTIDE SEQUENCE [LARGE SCALE GENOMIC DNA]</scope>
    <source>
        <strain evidence="12 13">DSM 21668</strain>
    </source>
</reference>
<evidence type="ECO:0000259" key="11">
    <source>
        <dbReference type="PROSITE" id="PS52015"/>
    </source>
</evidence>
<comment type="subcellular location">
    <subcellularLocation>
        <location evidence="1">Cell inner membrane</location>
        <topology evidence="1">Single-pass membrane protein</topology>
        <orientation evidence="1">Periplasmic side</orientation>
    </subcellularLocation>
</comment>
<keyword evidence="6 10" id="KW-0812">Transmembrane</keyword>
<dbReference type="InterPro" id="IPR037682">
    <property type="entry name" value="TonB_C"/>
</dbReference>
<dbReference type="GO" id="GO:0015891">
    <property type="term" value="P:siderophore transport"/>
    <property type="evidence" value="ECO:0007669"/>
    <property type="project" value="InterPro"/>
</dbReference>
<feature type="transmembrane region" description="Helical" evidence="10">
    <location>
        <begin position="29"/>
        <end position="54"/>
    </location>
</feature>
<dbReference type="PROSITE" id="PS52015">
    <property type="entry name" value="TONB_CTD"/>
    <property type="match status" value="1"/>
</dbReference>
<evidence type="ECO:0000313" key="13">
    <source>
        <dbReference type="Proteomes" id="UP000198901"/>
    </source>
</evidence>
<dbReference type="Pfam" id="PF03544">
    <property type="entry name" value="TonB_C"/>
    <property type="match status" value="1"/>
</dbReference>
<name>A0A1G9NLG5_9BACT</name>
<sequence>MAMTLDDYLFENRNRAYGAYDLRHSYGKFAFRATIIGVSLFSAGLFTPVLMGMIKPAEKSYKLTVLPKPTPIEAPEEAKDIPLPEPPPQQEAPVLNTYQTLPPEIVPNEDVPEDVFIATQDQLKQHQAGQQTILDGVDLPTAIELSDGKGPKKEDIVEVKPTEKDDLPIVNVEIHPEYPGGADAMAKFLRDNLRYPPQAQQAGIAGKVYLSFVVDKDGSISSVEIQKGIGFGCDEEAMRVLRKMPRWKPGRQQNMAVKCRFNLPIAFQLE</sequence>
<dbReference type="Gene3D" id="3.30.1150.10">
    <property type="match status" value="1"/>
</dbReference>
<evidence type="ECO:0000256" key="4">
    <source>
        <dbReference type="ARBA" id="ARBA00022475"/>
    </source>
</evidence>
<dbReference type="InterPro" id="IPR051045">
    <property type="entry name" value="TonB-dependent_transducer"/>
</dbReference>
<gene>
    <name evidence="12" type="ORF">SAMN04488090_2042</name>
</gene>
<dbReference type="PANTHER" id="PTHR33446:SF2">
    <property type="entry name" value="PROTEIN TONB"/>
    <property type="match status" value="1"/>
</dbReference>
<dbReference type="SUPFAM" id="SSF74653">
    <property type="entry name" value="TolA/TonB C-terminal domain"/>
    <property type="match status" value="1"/>
</dbReference>
<dbReference type="InterPro" id="IPR006260">
    <property type="entry name" value="TonB/TolA_C"/>
</dbReference>
<protein>
    <submittedName>
        <fullName evidence="12">Protein TonB</fullName>
    </submittedName>
</protein>
<evidence type="ECO:0000256" key="1">
    <source>
        <dbReference type="ARBA" id="ARBA00004383"/>
    </source>
</evidence>
<dbReference type="GO" id="GO:0030288">
    <property type="term" value="C:outer membrane-bounded periplasmic space"/>
    <property type="evidence" value="ECO:0007669"/>
    <property type="project" value="InterPro"/>
</dbReference>
<keyword evidence="3" id="KW-0813">Transport</keyword>
<evidence type="ECO:0000256" key="6">
    <source>
        <dbReference type="ARBA" id="ARBA00022692"/>
    </source>
</evidence>
<dbReference type="GO" id="GO:0098797">
    <property type="term" value="C:plasma membrane protein complex"/>
    <property type="evidence" value="ECO:0007669"/>
    <property type="project" value="TreeGrafter"/>
</dbReference>
<feature type="domain" description="TonB C-terminal" evidence="11">
    <location>
        <begin position="180"/>
        <end position="270"/>
    </location>
</feature>
<proteinExistence type="inferred from homology"/>
<accession>A0A1G9NLG5</accession>
<dbReference type="RefSeq" id="WP_093201219.1">
    <property type="nucleotide sequence ID" value="NZ_FNGS01000003.1"/>
</dbReference>
<dbReference type="PANTHER" id="PTHR33446">
    <property type="entry name" value="PROTEIN TONB-RELATED"/>
    <property type="match status" value="1"/>
</dbReference>
<keyword evidence="4" id="KW-1003">Cell membrane</keyword>
<keyword evidence="13" id="KW-1185">Reference proteome</keyword>
<dbReference type="AlphaFoldDB" id="A0A1G9NLG5"/>
<dbReference type="OrthoDB" id="9812355at2"/>
<evidence type="ECO:0000256" key="9">
    <source>
        <dbReference type="ARBA" id="ARBA00023136"/>
    </source>
</evidence>
<keyword evidence="5" id="KW-0997">Cell inner membrane</keyword>
<dbReference type="Proteomes" id="UP000198901">
    <property type="component" value="Unassembled WGS sequence"/>
</dbReference>
<organism evidence="12 13">
    <name type="scientific">Siphonobacter aquaeclarae</name>
    <dbReference type="NCBI Taxonomy" id="563176"/>
    <lineage>
        <taxon>Bacteria</taxon>
        <taxon>Pseudomonadati</taxon>
        <taxon>Bacteroidota</taxon>
        <taxon>Cytophagia</taxon>
        <taxon>Cytophagales</taxon>
        <taxon>Cytophagaceae</taxon>
        <taxon>Siphonobacter</taxon>
    </lineage>
</organism>
<evidence type="ECO:0000313" key="12">
    <source>
        <dbReference type="EMBL" id="SDL86867.1"/>
    </source>
</evidence>
<keyword evidence="9 10" id="KW-0472">Membrane</keyword>
<evidence type="ECO:0000256" key="10">
    <source>
        <dbReference type="SAM" id="Phobius"/>
    </source>
</evidence>
<keyword evidence="8 10" id="KW-1133">Transmembrane helix</keyword>
<dbReference type="NCBIfam" id="TIGR01352">
    <property type="entry name" value="tonB_Cterm"/>
    <property type="match status" value="1"/>
</dbReference>